<feature type="transmembrane region" description="Helical" evidence="1">
    <location>
        <begin position="45"/>
        <end position="63"/>
    </location>
</feature>
<keyword evidence="1" id="KW-1133">Transmembrane helix</keyword>
<reference evidence="2 3" key="1">
    <citation type="journal article" date="2018" name="Front. Plant Sci.">
        <title>Red Clover (Trifolium pratense) and Zigzag Clover (T. medium) - A Picture of Genomic Similarities and Differences.</title>
        <authorList>
            <person name="Dluhosova J."/>
            <person name="Istvanek J."/>
            <person name="Nedelnik J."/>
            <person name="Repkova J."/>
        </authorList>
    </citation>
    <scope>NUCLEOTIDE SEQUENCE [LARGE SCALE GENOMIC DNA]</scope>
    <source>
        <strain evidence="3">cv. 10/8</strain>
        <tissue evidence="2">Leaf</tissue>
    </source>
</reference>
<comment type="caution">
    <text evidence="2">The sequence shown here is derived from an EMBL/GenBank/DDBJ whole genome shotgun (WGS) entry which is preliminary data.</text>
</comment>
<keyword evidence="3" id="KW-1185">Reference proteome</keyword>
<proteinExistence type="predicted"/>
<organism evidence="2 3">
    <name type="scientific">Trifolium medium</name>
    <dbReference type="NCBI Taxonomy" id="97028"/>
    <lineage>
        <taxon>Eukaryota</taxon>
        <taxon>Viridiplantae</taxon>
        <taxon>Streptophyta</taxon>
        <taxon>Embryophyta</taxon>
        <taxon>Tracheophyta</taxon>
        <taxon>Spermatophyta</taxon>
        <taxon>Magnoliopsida</taxon>
        <taxon>eudicotyledons</taxon>
        <taxon>Gunneridae</taxon>
        <taxon>Pentapetalae</taxon>
        <taxon>rosids</taxon>
        <taxon>fabids</taxon>
        <taxon>Fabales</taxon>
        <taxon>Fabaceae</taxon>
        <taxon>Papilionoideae</taxon>
        <taxon>50 kb inversion clade</taxon>
        <taxon>NPAAA clade</taxon>
        <taxon>Hologalegina</taxon>
        <taxon>IRL clade</taxon>
        <taxon>Trifolieae</taxon>
        <taxon>Trifolium</taxon>
    </lineage>
</organism>
<evidence type="ECO:0000313" key="2">
    <source>
        <dbReference type="EMBL" id="MCI63201.1"/>
    </source>
</evidence>
<name>A0A392TPT2_9FABA</name>
<keyword evidence="1" id="KW-0812">Transmembrane</keyword>
<sequence>MTVTAVTNPHTVVTKPEVEKIVSGFPVTAVTLIYTAVTTFAEGKISYNSLVSLLFMAIMIIYLN</sequence>
<evidence type="ECO:0000256" key="1">
    <source>
        <dbReference type="SAM" id="Phobius"/>
    </source>
</evidence>
<keyword evidence="1" id="KW-0472">Membrane</keyword>
<accession>A0A392TPT2</accession>
<dbReference type="Proteomes" id="UP000265520">
    <property type="component" value="Unassembled WGS sequence"/>
</dbReference>
<dbReference type="EMBL" id="LXQA010632777">
    <property type="protein sequence ID" value="MCI63201.1"/>
    <property type="molecule type" value="Genomic_DNA"/>
</dbReference>
<evidence type="ECO:0000313" key="3">
    <source>
        <dbReference type="Proteomes" id="UP000265520"/>
    </source>
</evidence>
<feature type="non-terminal residue" evidence="2">
    <location>
        <position position="64"/>
    </location>
</feature>
<dbReference type="AlphaFoldDB" id="A0A392TPT2"/>
<protein>
    <submittedName>
        <fullName evidence="2">Uncharacterized protein</fullName>
    </submittedName>
</protein>